<proteinExistence type="predicted"/>
<protein>
    <submittedName>
        <fullName evidence="2">Uncharacterized protein</fullName>
    </submittedName>
</protein>
<dbReference type="Proteomes" id="UP000475862">
    <property type="component" value="Unassembled WGS sequence"/>
</dbReference>
<accession>A0A6G0STL9</accession>
<sequence>MLSYCTVKINNLHSKFQKYGIIFYTNNIKNAIFSEKLYQLTVLFKKKLLDTIDSVPESNFLYILVIREYNSLIVPFLVTLSLTFTSIFVFKGIKILLQVFGIPFVSIHAQNKLSGDPSCYGIYTQHKKNVKSNTGHTKTDLNPCVLSRRCPVSHQKPLFSGSHAFFQYQLEVITDV</sequence>
<dbReference type="AlphaFoldDB" id="A0A6G0STL9"/>
<keyword evidence="3" id="KW-1185">Reference proteome</keyword>
<evidence type="ECO:0000256" key="1">
    <source>
        <dbReference type="SAM" id="Phobius"/>
    </source>
</evidence>
<evidence type="ECO:0000313" key="2">
    <source>
        <dbReference type="EMBL" id="KAE9521314.1"/>
    </source>
</evidence>
<name>A0A6G0STL9_APHGL</name>
<keyword evidence="1" id="KW-1133">Transmembrane helix</keyword>
<reference evidence="2 3" key="1">
    <citation type="submission" date="2019-08" db="EMBL/GenBank/DDBJ databases">
        <title>The genome of the soybean aphid Biotype 1, its phylome, world population structure and adaptation to the North American continent.</title>
        <authorList>
            <person name="Giordano R."/>
            <person name="Donthu R.K."/>
            <person name="Hernandez A.G."/>
            <person name="Wright C.L."/>
            <person name="Zimin A.V."/>
        </authorList>
    </citation>
    <scope>NUCLEOTIDE SEQUENCE [LARGE SCALE GENOMIC DNA]</scope>
    <source>
        <tissue evidence="2">Whole aphids</tissue>
    </source>
</reference>
<evidence type="ECO:0000313" key="3">
    <source>
        <dbReference type="Proteomes" id="UP000475862"/>
    </source>
</evidence>
<keyword evidence="1" id="KW-0812">Transmembrane</keyword>
<gene>
    <name evidence="2" type="ORF">AGLY_018294</name>
</gene>
<feature type="transmembrane region" description="Helical" evidence="1">
    <location>
        <begin position="72"/>
        <end position="90"/>
    </location>
</feature>
<dbReference type="EMBL" id="VYZN01003151">
    <property type="protein sequence ID" value="KAE9521314.1"/>
    <property type="molecule type" value="Genomic_DNA"/>
</dbReference>
<organism evidence="2 3">
    <name type="scientific">Aphis glycines</name>
    <name type="common">Soybean aphid</name>
    <dbReference type="NCBI Taxonomy" id="307491"/>
    <lineage>
        <taxon>Eukaryota</taxon>
        <taxon>Metazoa</taxon>
        <taxon>Ecdysozoa</taxon>
        <taxon>Arthropoda</taxon>
        <taxon>Hexapoda</taxon>
        <taxon>Insecta</taxon>
        <taxon>Pterygota</taxon>
        <taxon>Neoptera</taxon>
        <taxon>Paraneoptera</taxon>
        <taxon>Hemiptera</taxon>
        <taxon>Sternorrhyncha</taxon>
        <taxon>Aphidomorpha</taxon>
        <taxon>Aphidoidea</taxon>
        <taxon>Aphididae</taxon>
        <taxon>Aphidini</taxon>
        <taxon>Aphis</taxon>
        <taxon>Aphis</taxon>
    </lineage>
</organism>
<comment type="caution">
    <text evidence="2">The sequence shown here is derived from an EMBL/GenBank/DDBJ whole genome shotgun (WGS) entry which is preliminary data.</text>
</comment>
<keyword evidence="1" id="KW-0472">Membrane</keyword>